<keyword evidence="3" id="KW-1185">Reference proteome</keyword>
<reference evidence="2" key="1">
    <citation type="submission" date="2022-11" db="EMBL/GenBank/DDBJ databases">
        <title>Genome Sequence of Cubamyces cubensis.</title>
        <authorList>
            <person name="Buettner E."/>
        </authorList>
    </citation>
    <scope>NUCLEOTIDE SEQUENCE</scope>
    <source>
        <strain evidence="2">MPL-01</strain>
    </source>
</reference>
<proteinExistence type="predicted"/>
<accession>A0AAD7TX47</accession>
<keyword evidence="1" id="KW-0472">Membrane</keyword>
<comment type="caution">
    <text evidence="2">The sequence shown here is derived from an EMBL/GenBank/DDBJ whole genome shotgun (WGS) entry which is preliminary data.</text>
</comment>
<gene>
    <name evidence="2" type="ORF">ONZ51_g4031</name>
</gene>
<dbReference type="EMBL" id="JAPEVG010000075">
    <property type="protein sequence ID" value="KAJ8487652.1"/>
    <property type="molecule type" value="Genomic_DNA"/>
</dbReference>
<feature type="transmembrane region" description="Helical" evidence="1">
    <location>
        <begin position="164"/>
        <end position="188"/>
    </location>
</feature>
<dbReference type="PANTHER" id="PTHR40465">
    <property type="entry name" value="CHROMOSOME 1, WHOLE GENOME SHOTGUN SEQUENCE"/>
    <property type="match status" value="1"/>
</dbReference>
<keyword evidence="1" id="KW-0812">Transmembrane</keyword>
<protein>
    <submittedName>
        <fullName evidence="2">Uncharacterized protein</fullName>
    </submittedName>
</protein>
<dbReference type="Proteomes" id="UP001215151">
    <property type="component" value="Unassembled WGS sequence"/>
</dbReference>
<organism evidence="2 3">
    <name type="scientific">Trametes cubensis</name>
    <dbReference type="NCBI Taxonomy" id="1111947"/>
    <lineage>
        <taxon>Eukaryota</taxon>
        <taxon>Fungi</taxon>
        <taxon>Dikarya</taxon>
        <taxon>Basidiomycota</taxon>
        <taxon>Agaricomycotina</taxon>
        <taxon>Agaricomycetes</taxon>
        <taxon>Polyporales</taxon>
        <taxon>Polyporaceae</taxon>
        <taxon>Trametes</taxon>
    </lineage>
</organism>
<feature type="transmembrane region" description="Helical" evidence="1">
    <location>
        <begin position="31"/>
        <end position="50"/>
    </location>
</feature>
<feature type="transmembrane region" description="Helical" evidence="1">
    <location>
        <begin position="97"/>
        <end position="116"/>
    </location>
</feature>
<evidence type="ECO:0000256" key="1">
    <source>
        <dbReference type="SAM" id="Phobius"/>
    </source>
</evidence>
<dbReference type="PANTHER" id="PTHR40465:SF1">
    <property type="entry name" value="DUF6534 DOMAIN-CONTAINING PROTEIN"/>
    <property type="match status" value="1"/>
</dbReference>
<feature type="transmembrane region" description="Helical" evidence="1">
    <location>
        <begin position="71"/>
        <end position="91"/>
    </location>
</feature>
<name>A0AAD7TX47_9APHY</name>
<evidence type="ECO:0000313" key="2">
    <source>
        <dbReference type="EMBL" id="KAJ8487652.1"/>
    </source>
</evidence>
<feature type="transmembrane region" description="Helical" evidence="1">
    <location>
        <begin position="128"/>
        <end position="152"/>
    </location>
</feature>
<keyword evidence="1" id="KW-1133">Transmembrane helix</keyword>
<sequence length="286" mass="31987">MLTNMPKPPALDNTYGALLLGTVFGTMSQHLLANTINVIEFLVIRLYGLMVHQTYRYYRLYPKDRFWIKSLVSGIALFETLHTTLCIVAVYSQSLKLLASAAGPTIVLCQCFYVYRVYRLGSHYGYKLLVSIPIACMVCEVAFIVATTVEAFRLSLTQFPPFGWLASAAFGCAALAELFLTGTLIIVLLRTRTGFKKTDSTIEVMIIYAINTGLLTRYRLEMLAITVDVVLTLFWSILPASSTRSASYLKPDLWGIRFRGSKVIRELGASRPELPAVAIRAHDARY</sequence>
<dbReference type="AlphaFoldDB" id="A0AAD7TX47"/>
<evidence type="ECO:0000313" key="3">
    <source>
        <dbReference type="Proteomes" id="UP001215151"/>
    </source>
</evidence>